<feature type="compositionally biased region" description="Polar residues" evidence="1">
    <location>
        <begin position="1009"/>
        <end position="1027"/>
    </location>
</feature>
<feature type="region of interest" description="Disordered" evidence="1">
    <location>
        <begin position="587"/>
        <end position="608"/>
    </location>
</feature>
<feature type="compositionally biased region" description="Low complexity" evidence="1">
    <location>
        <begin position="750"/>
        <end position="767"/>
    </location>
</feature>
<dbReference type="EMBL" id="JBEFKJ010000007">
    <property type="protein sequence ID" value="KAL2045227.1"/>
    <property type="molecule type" value="Genomic_DNA"/>
</dbReference>
<feature type="region of interest" description="Disordered" evidence="1">
    <location>
        <begin position="970"/>
        <end position="1027"/>
    </location>
</feature>
<reference evidence="2 3" key="1">
    <citation type="submission" date="2024-09" db="EMBL/GenBank/DDBJ databases">
        <title>Rethinking Asexuality: The Enigmatic Case of Functional Sexual Genes in Lepraria (Stereocaulaceae).</title>
        <authorList>
            <person name="Doellman M."/>
            <person name="Sun Y."/>
            <person name="Barcenas-Pena A."/>
            <person name="Lumbsch H.T."/>
            <person name="Grewe F."/>
        </authorList>
    </citation>
    <scope>NUCLEOTIDE SEQUENCE [LARGE SCALE GENOMIC DNA]</scope>
    <source>
        <strain evidence="2 3">Mercado 3170</strain>
    </source>
</reference>
<evidence type="ECO:0000256" key="1">
    <source>
        <dbReference type="SAM" id="MobiDB-lite"/>
    </source>
</evidence>
<feature type="compositionally biased region" description="Basic and acidic residues" evidence="1">
    <location>
        <begin position="990"/>
        <end position="1001"/>
    </location>
</feature>
<feature type="region of interest" description="Disordered" evidence="1">
    <location>
        <begin position="901"/>
        <end position="923"/>
    </location>
</feature>
<evidence type="ECO:0000313" key="3">
    <source>
        <dbReference type="Proteomes" id="UP001590950"/>
    </source>
</evidence>
<protein>
    <submittedName>
        <fullName evidence="2">Uncharacterized protein</fullName>
    </submittedName>
</protein>
<accession>A0ABR4AKQ7</accession>
<evidence type="ECO:0000313" key="2">
    <source>
        <dbReference type="EMBL" id="KAL2045227.1"/>
    </source>
</evidence>
<feature type="region of interest" description="Disordered" evidence="1">
    <location>
        <begin position="103"/>
        <end position="125"/>
    </location>
</feature>
<proteinExistence type="predicted"/>
<gene>
    <name evidence="2" type="ORF">N7G274_002310</name>
</gene>
<organism evidence="2 3">
    <name type="scientific">Stereocaulon virgatum</name>
    <dbReference type="NCBI Taxonomy" id="373712"/>
    <lineage>
        <taxon>Eukaryota</taxon>
        <taxon>Fungi</taxon>
        <taxon>Dikarya</taxon>
        <taxon>Ascomycota</taxon>
        <taxon>Pezizomycotina</taxon>
        <taxon>Lecanoromycetes</taxon>
        <taxon>OSLEUM clade</taxon>
        <taxon>Lecanoromycetidae</taxon>
        <taxon>Lecanorales</taxon>
        <taxon>Lecanorineae</taxon>
        <taxon>Stereocaulaceae</taxon>
        <taxon>Stereocaulon</taxon>
    </lineage>
</organism>
<keyword evidence="3" id="KW-1185">Reference proteome</keyword>
<sequence>MNEPVFDFSATLSATVNGPGFNSNHEDPYHMRLTLQQLPYDCPDPSFEFRDPSDVLERVFVTPYKAARSYENELRVDSEPLPNEVLHTEDVELSMTRHDFLTTEPAESEDQADKHTPPEDLGLLQGPCDNESSQSSCFNLRIEVQHAITHAWKFDTLKFSVSESQDTPRHLVGAPGEALNCEELRYLKALIFPKVQAQKEEVLADSAAAMKNLSWQTCSPANDFPSELDEATLGYLLDEFFGSGSATTLSRESSLLDKVLDDFFGAGDIATRPLESHEVDEGFFDSPDCGPSINTTWVTTPEKTYVTGGRASIDDRSFQDSGICMENAFAEASLTNSFQKSSVLVSEKKSEEPIAESSASCSAFHLNPAPPIRKRANAPRLRHFGGNCEYDWKSRREAPYDLEGFRSPSIDHNEGFGGFEPLETDDTSTLNYTVAPDACASHFSEFFALCRSPELFVLDDTTAQVIAEAQYPDFSNVTPDAASRSSAVATTQMPPMIETAELHVGVPNHWQETQQAIAANHAPRLISEAAQTDQTGFGAHDVTSSAAAATSLYHPRATSVLKHNCLLGNDSLNIEDVKGNGANTYTEEAHQSIDGSEGLDVDVSDSRAYEPSEEFASNQYLQDVSVQPISAPESNSTAITSDSSAIYSEDLALTSQAEMESNAEHAPPTVALDTASVVALKLLGETTTDPVDSALNSRGKCPITPMFSPLTPTDEDVDFVKITAQPSSSTNGLHKSSSGLTFEMSNAISAHPANANNGTHANAATPGQLTPQPKRFGGPLHQLPSFLGNPPNDSLPTPRRQQSQLSIDTATTPPIKPLPMPGQDLDQFHITTPKCIMPQTAPGTPTPAPRSTSDHQHRGVVYFRSFKNPTCAMKYGKSVQNVFSSPQLGGKGYGCAEESGVQVNKERREPSSDATVAEEDVDEAESIVPRAVNKLKTMRCQKQNNRRQTLHDQTAKISVAEAVVAPSQAIEIGEHQRGNKIPSVTPSKNKRTEEQKREVKGPAKKKARNSGTRRSTRLSTQSNEPCS</sequence>
<feature type="region of interest" description="Disordered" evidence="1">
    <location>
        <begin position="750"/>
        <end position="820"/>
    </location>
</feature>
<name>A0ABR4AKQ7_9LECA</name>
<comment type="caution">
    <text evidence="2">The sequence shown here is derived from an EMBL/GenBank/DDBJ whole genome shotgun (WGS) entry which is preliminary data.</text>
</comment>
<feature type="compositionally biased region" description="Polar residues" evidence="1">
    <location>
        <begin position="791"/>
        <end position="812"/>
    </location>
</feature>
<dbReference type="Proteomes" id="UP001590950">
    <property type="component" value="Unassembled WGS sequence"/>
</dbReference>